<dbReference type="Proteomes" id="UP001596200">
    <property type="component" value="Unassembled WGS sequence"/>
</dbReference>
<comment type="caution">
    <text evidence="2">The sequence shown here is derived from an EMBL/GenBank/DDBJ whole genome shotgun (WGS) entry which is preliminary data.</text>
</comment>
<evidence type="ECO:0000313" key="3">
    <source>
        <dbReference type="Proteomes" id="UP001596200"/>
    </source>
</evidence>
<keyword evidence="3" id="KW-1185">Reference proteome</keyword>
<dbReference type="RefSeq" id="WP_344516770.1">
    <property type="nucleotide sequence ID" value="NZ_BAAATU010000043.1"/>
</dbReference>
<dbReference type="EMBL" id="JBHSPU010000042">
    <property type="protein sequence ID" value="MFC5918635.1"/>
    <property type="molecule type" value="Genomic_DNA"/>
</dbReference>
<evidence type="ECO:0000256" key="1">
    <source>
        <dbReference type="SAM" id="Phobius"/>
    </source>
</evidence>
<sequence length="90" mass="9607">MSDSLDARTRDEIDDQVAEAFDAYLSDRLTERGPLRTALTAGRGARVVLGTVALGALATALAPGGVAAVYWIWGVIAAIDITWLRAAHRR</sequence>
<name>A0ABW1GV86_9ACTN</name>
<evidence type="ECO:0008006" key="4">
    <source>
        <dbReference type="Google" id="ProtNLM"/>
    </source>
</evidence>
<feature type="transmembrane region" description="Helical" evidence="1">
    <location>
        <begin position="68"/>
        <end position="86"/>
    </location>
</feature>
<accession>A0ABW1GV86</accession>
<keyword evidence="1" id="KW-1133">Transmembrane helix</keyword>
<evidence type="ECO:0000313" key="2">
    <source>
        <dbReference type="EMBL" id="MFC5918635.1"/>
    </source>
</evidence>
<keyword evidence="1" id="KW-0472">Membrane</keyword>
<proteinExistence type="predicted"/>
<feature type="transmembrane region" description="Helical" evidence="1">
    <location>
        <begin position="44"/>
        <end position="62"/>
    </location>
</feature>
<gene>
    <name evidence="2" type="ORF">ACFP1B_35175</name>
</gene>
<reference evidence="3" key="1">
    <citation type="journal article" date="2019" name="Int. J. Syst. Evol. Microbiol.">
        <title>The Global Catalogue of Microorganisms (GCM) 10K type strain sequencing project: providing services to taxonomists for standard genome sequencing and annotation.</title>
        <authorList>
            <consortium name="The Broad Institute Genomics Platform"/>
            <consortium name="The Broad Institute Genome Sequencing Center for Infectious Disease"/>
            <person name="Wu L."/>
            <person name="Ma J."/>
        </authorList>
    </citation>
    <scope>NUCLEOTIDE SEQUENCE [LARGE SCALE GENOMIC DNA]</scope>
    <source>
        <strain evidence="3">JCM 4147</strain>
    </source>
</reference>
<protein>
    <recommendedName>
        <fullName evidence="4">DUF3040 domain-containing protein</fullName>
    </recommendedName>
</protein>
<keyword evidence="1" id="KW-0812">Transmembrane</keyword>
<organism evidence="2 3">
    <name type="scientific">Streptomyces pulveraceus</name>
    <dbReference type="NCBI Taxonomy" id="68258"/>
    <lineage>
        <taxon>Bacteria</taxon>
        <taxon>Bacillati</taxon>
        <taxon>Actinomycetota</taxon>
        <taxon>Actinomycetes</taxon>
        <taxon>Kitasatosporales</taxon>
        <taxon>Streptomycetaceae</taxon>
        <taxon>Streptomyces</taxon>
    </lineage>
</organism>